<dbReference type="AlphaFoldDB" id="A0A2I0J4D8"/>
<evidence type="ECO:0000256" key="1">
    <source>
        <dbReference type="SAM" id="MobiDB-lite"/>
    </source>
</evidence>
<feature type="region of interest" description="Disordered" evidence="1">
    <location>
        <begin position="159"/>
        <end position="181"/>
    </location>
</feature>
<sequence length="273" mass="30848">MVMLSPELRDGTVKSRVEPLVGHGLAQFLLNRPDWKTTDLIGGFLPDWSTQKELAGSKVVVVVTRVTEPLVNPYTVRKEKTVGWATRLEQLWNASVVAAVKASLGGFWMHVWWLTIAKGPLEAKTNWFAWELSTLGHPWDVCESGWWVVVAPSDPQNLKKLGEATDTRRSTPFLPTGSRHEDSRSKLGLLFMTRQLEANARTWEHGLQKGNAFLTRLPGRPIHERANDTRRKAYTSPKTTRTMKQDSDCVSKFILVSRVDPDSGKKALFFRKT</sequence>
<reference evidence="2 3" key="1">
    <citation type="submission" date="2017-11" db="EMBL/GenBank/DDBJ databases">
        <title>De-novo sequencing of pomegranate (Punica granatum L.) genome.</title>
        <authorList>
            <person name="Akparov Z."/>
            <person name="Amiraslanov A."/>
            <person name="Hajiyeva S."/>
            <person name="Abbasov M."/>
            <person name="Kaur K."/>
            <person name="Hamwieh A."/>
            <person name="Solovyev V."/>
            <person name="Salamov A."/>
            <person name="Braich B."/>
            <person name="Kosarev P."/>
            <person name="Mahmoud A."/>
            <person name="Hajiyev E."/>
            <person name="Babayeva S."/>
            <person name="Izzatullayeva V."/>
            <person name="Mammadov A."/>
            <person name="Mammadov A."/>
            <person name="Sharifova S."/>
            <person name="Ojaghi J."/>
            <person name="Eynullazada K."/>
            <person name="Bayramov B."/>
            <person name="Abdulazimova A."/>
            <person name="Shahmuradov I."/>
        </authorList>
    </citation>
    <scope>NUCLEOTIDE SEQUENCE [LARGE SCALE GENOMIC DNA]</scope>
    <source>
        <strain evidence="3">cv. AG2017</strain>
        <tissue evidence="2">Leaf</tissue>
    </source>
</reference>
<dbReference type="Proteomes" id="UP000233551">
    <property type="component" value="Unassembled WGS sequence"/>
</dbReference>
<accession>A0A2I0J4D8</accession>
<comment type="caution">
    <text evidence="2">The sequence shown here is derived from an EMBL/GenBank/DDBJ whole genome shotgun (WGS) entry which is preliminary data.</text>
</comment>
<gene>
    <name evidence="2" type="ORF">CRG98_028518</name>
</gene>
<protein>
    <submittedName>
        <fullName evidence="2">Uncharacterized protein</fullName>
    </submittedName>
</protein>
<evidence type="ECO:0000313" key="2">
    <source>
        <dbReference type="EMBL" id="PKI51089.1"/>
    </source>
</evidence>
<dbReference type="EMBL" id="PGOL01002047">
    <property type="protein sequence ID" value="PKI51089.1"/>
    <property type="molecule type" value="Genomic_DNA"/>
</dbReference>
<proteinExistence type="predicted"/>
<evidence type="ECO:0000313" key="3">
    <source>
        <dbReference type="Proteomes" id="UP000233551"/>
    </source>
</evidence>
<organism evidence="2 3">
    <name type="scientific">Punica granatum</name>
    <name type="common">Pomegranate</name>
    <dbReference type="NCBI Taxonomy" id="22663"/>
    <lineage>
        <taxon>Eukaryota</taxon>
        <taxon>Viridiplantae</taxon>
        <taxon>Streptophyta</taxon>
        <taxon>Embryophyta</taxon>
        <taxon>Tracheophyta</taxon>
        <taxon>Spermatophyta</taxon>
        <taxon>Magnoliopsida</taxon>
        <taxon>eudicotyledons</taxon>
        <taxon>Gunneridae</taxon>
        <taxon>Pentapetalae</taxon>
        <taxon>rosids</taxon>
        <taxon>malvids</taxon>
        <taxon>Myrtales</taxon>
        <taxon>Lythraceae</taxon>
        <taxon>Punica</taxon>
    </lineage>
</organism>
<keyword evidence="3" id="KW-1185">Reference proteome</keyword>
<name>A0A2I0J4D8_PUNGR</name>
<feature type="compositionally biased region" description="Basic and acidic residues" evidence="1">
    <location>
        <begin position="160"/>
        <end position="169"/>
    </location>
</feature>